<organism evidence="1">
    <name type="scientific">Brassica cretica</name>
    <name type="common">Mustard</name>
    <dbReference type="NCBI Taxonomy" id="69181"/>
    <lineage>
        <taxon>Eukaryota</taxon>
        <taxon>Viridiplantae</taxon>
        <taxon>Streptophyta</taxon>
        <taxon>Embryophyta</taxon>
        <taxon>Tracheophyta</taxon>
        <taxon>Spermatophyta</taxon>
        <taxon>Magnoliopsida</taxon>
        <taxon>eudicotyledons</taxon>
        <taxon>Gunneridae</taxon>
        <taxon>Pentapetalae</taxon>
        <taxon>rosids</taxon>
        <taxon>malvids</taxon>
        <taxon>Brassicales</taxon>
        <taxon>Brassicaceae</taxon>
        <taxon>Brassiceae</taxon>
        <taxon>Brassica</taxon>
    </lineage>
</organism>
<gene>
    <name evidence="1" type="ORF">F2Q70_00002905</name>
</gene>
<dbReference type="AlphaFoldDB" id="A0A8S9J0M8"/>
<comment type="caution">
    <text evidence="1">The sequence shown here is derived from an EMBL/GenBank/DDBJ whole genome shotgun (WGS) entry which is preliminary data.</text>
</comment>
<accession>A0A8S9J0M8</accession>
<name>A0A8S9J0M8_BRACR</name>
<dbReference type="EMBL" id="QGKY02001015">
    <property type="protein sequence ID" value="KAF2575549.1"/>
    <property type="molecule type" value="Genomic_DNA"/>
</dbReference>
<proteinExistence type="predicted"/>
<sequence>MLQPLIVEYAVIVVPDCSVLAFQDFGRSTRVGEVFKERDGFIHPLSWQSDTPRIVDPNQDDATMAESVDSSTNKPGRLNGEYTDLKPAARVDEVDELIELSDTSLELNELSDTEDGVGRITKGVGGVSIESPLRSPFIHLQPKFTNKDTKSANRSGSVPDIDRRLCVDIDRHISAKIDR</sequence>
<evidence type="ECO:0000313" key="1">
    <source>
        <dbReference type="EMBL" id="KAF2575549.1"/>
    </source>
</evidence>
<reference evidence="1" key="1">
    <citation type="submission" date="2019-12" db="EMBL/GenBank/DDBJ databases">
        <title>Genome sequencing and annotation of Brassica cretica.</title>
        <authorList>
            <person name="Studholme D.J."/>
            <person name="Sarris P.F."/>
        </authorList>
    </citation>
    <scope>NUCLEOTIDE SEQUENCE</scope>
    <source>
        <strain evidence="1">PFS-102/07</strain>
        <tissue evidence="1">Leaf</tissue>
    </source>
</reference>
<protein>
    <submittedName>
        <fullName evidence="1">Uncharacterized protein</fullName>
    </submittedName>
</protein>